<dbReference type="Gene3D" id="2.30.30.240">
    <property type="entry name" value="PRC-barrel domain"/>
    <property type="match status" value="2"/>
</dbReference>
<dbReference type="Pfam" id="PF05239">
    <property type="entry name" value="PRC"/>
    <property type="match status" value="2"/>
</dbReference>
<accession>A0A9Q2RXK5</accession>
<organism evidence="4 5">
    <name type="scientific">Pseudosulfitobacter pseudonitzschiae</name>
    <dbReference type="NCBI Taxonomy" id="1402135"/>
    <lineage>
        <taxon>Bacteria</taxon>
        <taxon>Pseudomonadati</taxon>
        <taxon>Pseudomonadota</taxon>
        <taxon>Alphaproteobacteria</taxon>
        <taxon>Rhodobacterales</taxon>
        <taxon>Roseobacteraceae</taxon>
        <taxon>Pseudosulfitobacter</taxon>
    </lineage>
</organism>
<comment type="caution">
    <text evidence="4">The sequence shown here is derived from an EMBL/GenBank/DDBJ whole genome shotgun (WGS) entry which is preliminary data.</text>
</comment>
<dbReference type="EMBL" id="JAFBWN010000006">
    <property type="protein sequence ID" value="MBM2355239.1"/>
    <property type="molecule type" value="Genomic_DNA"/>
</dbReference>
<feature type="domain" description="PRC-barrel" evidence="3">
    <location>
        <begin position="44"/>
        <end position="132"/>
    </location>
</feature>
<dbReference type="SUPFAM" id="SSF50346">
    <property type="entry name" value="PRC-barrel domain"/>
    <property type="match status" value="2"/>
</dbReference>
<dbReference type="PANTHER" id="PTHR36505:SF1">
    <property type="entry name" value="BLR1072 PROTEIN"/>
    <property type="match status" value="1"/>
</dbReference>
<feature type="signal peptide" evidence="2">
    <location>
        <begin position="1"/>
        <end position="20"/>
    </location>
</feature>
<feature type="chain" id="PRO_5040290587" evidence="2">
    <location>
        <begin position="21"/>
        <end position="358"/>
    </location>
</feature>
<keyword evidence="2" id="KW-0732">Signal</keyword>
<dbReference type="InterPro" id="IPR011033">
    <property type="entry name" value="PRC_barrel-like_sf"/>
</dbReference>
<evidence type="ECO:0000256" key="2">
    <source>
        <dbReference type="SAM" id="SignalP"/>
    </source>
</evidence>
<dbReference type="InterPro" id="IPR027275">
    <property type="entry name" value="PRC-brl_dom"/>
</dbReference>
<reference evidence="4" key="1">
    <citation type="submission" date="2021-01" db="EMBL/GenBank/DDBJ databases">
        <title>Diatom-associated Roseobacters Show Island Model of Population Structure.</title>
        <authorList>
            <person name="Qu L."/>
            <person name="Feng X."/>
            <person name="Chen Y."/>
            <person name="Li L."/>
            <person name="Wang X."/>
            <person name="Hu Z."/>
            <person name="Wang H."/>
            <person name="Luo H."/>
        </authorList>
    </citation>
    <scope>NUCLEOTIDE SEQUENCE</scope>
    <source>
        <strain evidence="4">SM26-45</strain>
    </source>
</reference>
<feature type="region of interest" description="Disordered" evidence="1">
    <location>
        <begin position="172"/>
        <end position="220"/>
    </location>
</feature>
<dbReference type="PANTHER" id="PTHR36505">
    <property type="entry name" value="BLR1072 PROTEIN"/>
    <property type="match status" value="1"/>
</dbReference>
<evidence type="ECO:0000259" key="3">
    <source>
        <dbReference type="Pfam" id="PF05239"/>
    </source>
</evidence>
<evidence type="ECO:0000313" key="5">
    <source>
        <dbReference type="Proteomes" id="UP000809337"/>
    </source>
</evidence>
<evidence type="ECO:0000313" key="4">
    <source>
        <dbReference type="EMBL" id="MBM2355239.1"/>
    </source>
</evidence>
<feature type="domain" description="PRC-barrel" evidence="3">
    <location>
        <begin position="275"/>
        <end position="345"/>
    </location>
</feature>
<dbReference type="Proteomes" id="UP000809337">
    <property type="component" value="Unassembled WGS sequence"/>
</dbReference>
<dbReference type="RefSeq" id="WP_231034271.1">
    <property type="nucleotide sequence ID" value="NZ_JAJNGX010000006.1"/>
</dbReference>
<protein>
    <submittedName>
        <fullName evidence="4">PRC-barrel domain-containing protein</fullName>
    </submittedName>
</protein>
<sequence>MKHFLATTAAAALMATTAYAQTAETQSPFVDSSSEAVAGAQTVRASDLMGKAVYVTETDVPGNEIDTDAIEWERVGEVNDLVMSPGGEVNAVLLDIGGFLGIGERSVALSMDQLQLVSGMNDGNDYYVVFNGNAASLENAPEYDGSAIGAWAEDTQADNAAADNAATGAVATDTAATDMEKSADPAMANSDTAATDPAMTETDSAAADSDMKADDPAMADTDTAATDDMAADKSMDTANADGAAMEDEGSVYSAAPPAVNVDGWSQVELSELTTEDLTGAVVFDAQMKDIGEVGELYVSADGQLTGAELDIGGFLGIGEDHVRVDMESLNIQRDAEAGEVRVYVDMTEESLKAMKETK</sequence>
<gene>
    <name evidence="4" type="ORF">JQX14_11860</name>
</gene>
<name>A0A9Q2RXK5_9RHOB</name>
<proteinExistence type="predicted"/>
<evidence type="ECO:0000256" key="1">
    <source>
        <dbReference type="SAM" id="MobiDB-lite"/>
    </source>
</evidence>
<dbReference type="AlphaFoldDB" id="A0A9Q2RXK5"/>